<dbReference type="PROSITE" id="PS50075">
    <property type="entry name" value="CARRIER"/>
    <property type="match status" value="1"/>
</dbReference>
<proteinExistence type="predicted"/>
<keyword evidence="2" id="KW-0597">Phosphoprotein</keyword>
<sequence length="1310" mass="144436">MQEVDISIQNNGDFSVCQVPKTDEVFVFPASLEQHRYWILDQVAAESTASNMAIAFRLEGEVNDALVEQSISELSLRHEALRTTFRMVKGELMQVISEESSYHFSVADLSSFPDKTRQSKAEDLIREHSHVKIDLAKGPLFLARLVHLDSRNHFLALTIHHSVCDGWSNGILVRDFAAYYFSLANRTSSNLAELPFQFADFTEWQKEWLDTDDARNALTFWKEQIGRNVPALDLPCDRPRTARKDGPGEIESQLLSPELNARIKAFCRSSEATMHQVLLAAFEALLSRYTGQTEFLLGSSIANRTQPGMENVVGRFANPQVILANADGNPTFRELLSRVIDWSSRAYAHQDLPFSRLMEEFQLGSTGASSQFLQVYFVYQRAFMQPQQAGESLKITPRPSVSGGVNFDMLVSVVERAEGPRVQIEYNTDLFDAQRIRTFIDLYIRVIDTITGNDALKISELPLLSAQEQSALSDAGRGEAFSPAPALSLVEAFDQHASQLGEAIAIVSGKERTSWKELQRTSLKFASTLQTMGIQRGQAVAVRLEANADAAAAVLAVLRLGAVVMPIPATTTAEEWTRILTELQPAAALASENFAPTVTSVLSFKALKKSDSKDPGVAGSSATDNAAQILSLDSHGHYRTAAVSHRVIFEQFQATAERLKIRSGSKVLIFPAETAIDAWTDLLLPLTSGAGIIYSDERDAGFLQRVLSKEQPEVAFAAPSEWLTLLLSNWRADAGLQIVCRGERLPANISQQLARAGSAWSLLSSAAVGGPVGLTRLVESRTQQWPLAPLPGQQLVVRDQWGNLTPEGVTGELWLGQIEPVRTGYLARFSSTAGFELIETPDRSVRIGGYQLHLGELEDRLLGHPDVVKAKASLQHGPDGTAELIAYIAGAKADPPNRNEVSAFLRANAPDHLSRAEIVAVQSIPCQLDGTPNLALLPRPDRTQPTHASSGDAAPPRDELEAKLLAIWEEVLGVQGIGTKTSFFTLGGYSLLIVRLFAKINKAMGRSLPITTIFNAPTIEQLADILRGRKAYSALVPVQAGGDKPPFFLVHSYLLYAGLPSSLGPDYPFYGLRELDNEEEMNIEARVTSYVKAIRSVQPQGPYYLGGWCAAGPLTVEMARQLTESGEKVALIVLFDSWRPGYAEELSSQQASRKRAAWMTRNRWKYAFHARKLRKLSTGGKAQYVWNAVMHKYRTTRDALFIKHWSTARWMSKQFGFALPHFMHNISLDTLNSVANYKGTPFSCRITLMRATDSQPIPGSDIACGWSRIATEGVEVLWAPGNHETMFKEPNLSVVGKMLSEQLEKAQQTA</sequence>
<dbReference type="Gene3D" id="3.30.559.10">
    <property type="entry name" value="Chloramphenicol acetyltransferase-like domain"/>
    <property type="match status" value="1"/>
</dbReference>
<dbReference type="SUPFAM" id="SSF47336">
    <property type="entry name" value="ACP-like"/>
    <property type="match status" value="1"/>
</dbReference>
<evidence type="ECO:0000313" key="6">
    <source>
        <dbReference type="Proteomes" id="UP000538666"/>
    </source>
</evidence>
<dbReference type="GO" id="GO:0009366">
    <property type="term" value="C:enterobactin synthetase complex"/>
    <property type="evidence" value="ECO:0007669"/>
    <property type="project" value="TreeGrafter"/>
</dbReference>
<dbReference type="Gene3D" id="3.30.559.30">
    <property type="entry name" value="Nonribosomal peptide synthetase, condensation domain"/>
    <property type="match status" value="1"/>
</dbReference>
<evidence type="ECO:0000256" key="3">
    <source>
        <dbReference type="SAM" id="MobiDB-lite"/>
    </source>
</evidence>
<dbReference type="FunFam" id="1.10.1200.10:FF:000016">
    <property type="entry name" value="Non-ribosomal peptide synthase"/>
    <property type="match status" value="1"/>
</dbReference>
<dbReference type="SUPFAM" id="SSF56801">
    <property type="entry name" value="Acetyl-CoA synthetase-like"/>
    <property type="match status" value="1"/>
</dbReference>
<dbReference type="Gene3D" id="3.40.50.1820">
    <property type="entry name" value="alpha/beta hydrolase"/>
    <property type="match status" value="1"/>
</dbReference>
<dbReference type="Gene3D" id="3.30.300.30">
    <property type="match status" value="1"/>
</dbReference>
<dbReference type="Gene3D" id="1.10.1200.10">
    <property type="entry name" value="ACP-like"/>
    <property type="match status" value="1"/>
</dbReference>
<dbReference type="InterPro" id="IPR009081">
    <property type="entry name" value="PP-bd_ACP"/>
</dbReference>
<reference evidence="5 6" key="1">
    <citation type="submission" date="2020-08" db="EMBL/GenBank/DDBJ databases">
        <title>Genomic Encyclopedia of Type Strains, Phase IV (KMG-IV): sequencing the most valuable type-strain genomes for metagenomic binning, comparative biology and taxonomic classification.</title>
        <authorList>
            <person name="Goeker M."/>
        </authorList>
    </citation>
    <scope>NUCLEOTIDE SEQUENCE [LARGE SCALE GENOMIC DNA]</scope>
    <source>
        <strain evidence="5 6">DSM 103733</strain>
    </source>
</reference>
<dbReference type="SUPFAM" id="SSF52777">
    <property type="entry name" value="CoA-dependent acyltransferases"/>
    <property type="match status" value="2"/>
</dbReference>
<evidence type="ECO:0000256" key="1">
    <source>
        <dbReference type="ARBA" id="ARBA00022450"/>
    </source>
</evidence>
<dbReference type="InterPro" id="IPR045851">
    <property type="entry name" value="AMP-bd_C_sf"/>
</dbReference>
<dbReference type="GO" id="GO:0005829">
    <property type="term" value="C:cytosol"/>
    <property type="evidence" value="ECO:0007669"/>
    <property type="project" value="TreeGrafter"/>
</dbReference>
<dbReference type="InterPro" id="IPR001031">
    <property type="entry name" value="Thioesterase"/>
</dbReference>
<accession>A0A841JWH9</accession>
<dbReference type="InterPro" id="IPR000873">
    <property type="entry name" value="AMP-dep_synth/lig_dom"/>
</dbReference>
<dbReference type="SMART" id="SM00823">
    <property type="entry name" value="PKS_PP"/>
    <property type="match status" value="1"/>
</dbReference>
<dbReference type="InterPro" id="IPR036736">
    <property type="entry name" value="ACP-like_sf"/>
</dbReference>
<feature type="domain" description="Carrier" evidence="4">
    <location>
        <begin position="955"/>
        <end position="1030"/>
    </location>
</feature>
<dbReference type="Proteomes" id="UP000538666">
    <property type="component" value="Unassembled WGS sequence"/>
</dbReference>
<gene>
    <name evidence="5" type="ORF">HNQ77_000736</name>
</gene>
<dbReference type="PANTHER" id="PTHR45527">
    <property type="entry name" value="NONRIBOSOMAL PEPTIDE SYNTHETASE"/>
    <property type="match status" value="1"/>
</dbReference>
<dbReference type="RefSeq" id="WP_050057980.1">
    <property type="nucleotide sequence ID" value="NZ_JACHEK010000001.1"/>
</dbReference>
<dbReference type="Pfam" id="PF00550">
    <property type="entry name" value="PP-binding"/>
    <property type="match status" value="1"/>
</dbReference>
<keyword evidence="6" id="KW-1185">Reference proteome</keyword>
<dbReference type="PANTHER" id="PTHR45527:SF1">
    <property type="entry name" value="FATTY ACID SYNTHASE"/>
    <property type="match status" value="1"/>
</dbReference>
<dbReference type="InterPro" id="IPR001242">
    <property type="entry name" value="Condensation_dom"/>
</dbReference>
<evidence type="ECO:0000313" key="5">
    <source>
        <dbReference type="EMBL" id="MBB6142798.1"/>
    </source>
</evidence>
<dbReference type="CDD" id="cd19531">
    <property type="entry name" value="LCL_NRPS-like"/>
    <property type="match status" value="1"/>
</dbReference>
<protein>
    <submittedName>
        <fullName evidence="5">Non-ribosomal peptide synthetase component F/thioesterase domain-containing protein/acyl carrier protein</fullName>
    </submittedName>
</protein>
<dbReference type="Pfam" id="PF00501">
    <property type="entry name" value="AMP-binding"/>
    <property type="match status" value="1"/>
</dbReference>
<feature type="region of interest" description="Disordered" evidence="3">
    <location>
        <begin position="935"/>
        <end position="956"/>
    </location>
</feature>
<evidence type="ECO:0000259" key="4">
    <source>
        <dbReference type="PROSITE" id="PS50075"/>
    </source>
</evidence>
<comment type="caution">
    <text evidence="5">The sequence shown here is derived from an EMBL/GenBank/DDBJ whole genome shotgun (WGS) entry which is preliminary data.</text>
</comment>
<dbReference type="SUPFAM" id="SSF53474">
    <property type="entry name" value="alpha/beta-Hydrolases"/>
    <property type="match status" value="1"/>
</dbReference>
<organism evidence="5 6">
    <name type="scientific">Silvibacterium bohemicum</name>
    <dbReference type="NCBI Taxonomy" id="1577686"/>
    <lineage>
        <taxon>Bacteria</taxon>
        <taxon>Pseudomonadati</taxon>
        <taxon>Acidobacteriota</taxon>
        <taxon>Terriglobia</taxon>
        <taxon>Terriglobales</taxon>
        <taxon>Acidobacteriaceae</taxon>
        <taxon>Silvibacterium</taxon>
    </lineage>
</organism>
<dbReference type="GO" id="GO:0047527">
    <property type="term" value="F:2,3-dihydroxybenzoate-serine ligase activity"/>
    <property type="evidence" value="ECO:0007669"/>
    <property type="project" value="TreeGrafter"/>
</dbReference>
<dbReference type="InterPro" id="IPR023213">
    <property type="entry name" value="CAT-like_dom_sf"/>
</dbReference>
<evidence type="ECO:0000256" key="2">
    <source>
        <dbReference type="ARBA" id="ARBA00022553"/>
    </source>
</evidence>
<keyword evidence="1" id="KW-0596">Phosphopantetheine</keyword>
<dbReference type="Gene3D" id="3.40.50.12780">
    <property type="entry name" value="N-terminal domain of ligase-like"/>
    <property type="match status" value="1"/>
</dbReference>
<dbReference type="Pfam" id="PF00975">
    <property type="entry name" value="Thioesterase"/>
    <property type="match status" value="1"/>
</dbReference>
<dbReference type="GO" id="GO:0072330">
    <property type="term" value="P:monocarboxylic acid biosynthetic process"/>
    <property type="evidence" value="ECO:0007669"/>
    <property type="project" value="UniProtKB-ARBA"/>
</dbReference>
<dbReference type="InterPro" id="IPR020806">
    <property type="entry name" value="PKS_PP-bd"/>
</dbReference>
<name>A0A841JWH9_9BACT</name>
<dbReference type="InterPro" id="IPR042099">
    <property type="entry name" value="ANL_N_sf"/>
</dbReference>
<dbReference type="InterPro" id="IPR029058">
    <property type="entry name" value="AB_hydrolase_fold"/>
</dbReference>
<dbReference type="EMBL" id="JACHEK010000001">
    <property type="protein sequence ID" value="MBB6142798.1"/>
    <property type="molecule type" value="Genomic_DNA"/>
</dbReference>
<dbReference type="GO" id="GO:0009239">
    <property type="term" value="P:enterobactin biosynthetic process"/>
    <property type="evidence" value="ECO:0007669"/>
    <property type="project" value="TreeGrafter"/>
</dbReference>
<dbReference type="Pfam" id="PF00668">
    <property type="entry name" value="Condensation"/>
    <property type="match status" value="1"/>
</dbReference>
<dbReference type="GO" id="GO:0043041">
    <property type="term" value="P:amino acid activation for nonribosomal peptide biosynthetic process"/>
    <property type="evidence" value="ECO:0007669"/>
    <property type="project" value="TreeGrafter"/>
</dbReference>
<dbReference type="GO" id="GO:0031177">
    <property type="term" value="F:phosphopantetheine binding"/>
    <property type="evidence" value="ECO:0007669"/>
    <property type="project" value="InterPro"/>
</dbReference>